<gene>
    <name evidence="1" type="ORF">ABAZ39_07190</name>
</gene>
<dbReference type="RefSeq" id="WP_038527974.1">
    <property type="nucleotide sequence ID" value="NZ_CP007793.1"/>
</dbReference>
<dbReference type="AlphaFoldDB" id="A0A060DCA2"/>
<proteinExistence type="predicted"/>
<accession>A0A060DCA2</accession>
<name>A0A060DCA2_9PROT</name>
<evidence type="ECO:0000313" key="2">
    <source>
        <dbReference type="Proteomes" id="UP000027186"/>
    </source>
</evidence>
<dbReference type="EMBL" id="CP007793">
    <property type="protein sequence ID" value="AIB11786.1"/>
    <property type="molecule type" value="Genomic_DNA"/>
</dbReference>
<dbReference type="KEGG" id="abq:ABAZ39_07190"/>
<evidence type="ECO:0000313" key="1">
    <source>
        <dbReference type="EMBL" id="AIB11786.1"/>
    </source>
</evidence>
<organism evidence="1 2">
    <name type="scientific">Azospirillum argentinense</name>
    <dbReference type="NCBI Taxonomy" id="2970906"/>
    <lineage>
        <taxon>Bacteria</taxon>
        <taxon>Pseudomonadati</taxon>
        <taxon>Pseudomonadota</taxon>
        <taxon>Alphaproteobacteria</taxon>
        <taxon>Rhodospirillales</taxon>
        <taxon>Azospirillaceae</taxon>
        <taxon>Azospirillum</taxon>
    </lineage>
</organism>
<sequence>MSDIATRTHYDAAERAFIFERVQDCEPILERNKALQNEPRADSDWGRHIASVPNVILERWIKEDGVNLLALPAREFGDLIRRKLRDPQWSFLRTNSKPI</sequence>
<reference evidence="1 2" key="1">
    <citation type="journal article" date="2014" name="Genome Announc.">
        <title>Complete Genome Sequence of the Model Rhizosphere Strain Azospirillum brasilense Az39, Successfully Applied in Agriculture.</title>
        <authorList>
            <person name="Rivera D."/>
            <person name="Revale S."/>
            <person name="Molina R."/>
            <person name="Gualpa J."/>
            <person name="Puente M."/>
            <person name="Maroniche G."/>
            <person name="Paris G."/>
            <person name="Baker D."/>
            <person name="Clavijo B."/>
            <person name="McLay K."/>
            <person name="Spaepen S."/>
            <person name="Perticari A."/>
            <person name="Vazquez M."/>
            <person name="Wisniewski-Dye F."/>
            <person name="Watkins C."/>
            <person name="Martinez-Abarca F."/>
            <person name="Vanderleyden J."/>
            <person name="Cassan F."/>
        </authorList>
    </citation>
    <scope>NUCLEOTIDE SEQUENCE [LARGE SCALE GENOMIC DNA]</scope>
    <source>
        <strain evidence="1 2">Az39</strain>
    </source>
</reference>
<protein>
    <submittedName>
        <fullName evidence="1">Uncharacterized protein</fullName>
    </submittedName>
</protein>
<dbReference type="Proteomes" id="UP000027186">
    <property type="component" value="Chromosome"/>
</dbReference>